<protein>
    <submittedName>
        <fullName evidence="3">Uncharacterized protein</fullName>
    </submittedName>
</protein>
<dbReference type="EMBL" id="AC133398">
    <property type="protein sequence ID" value="AAR01763.1"/>
    <property type="molecule type" value="Genomic_DNA"/>
</dbReference>
<dbReference type="Gene3D" id="1.25.40.10">
    <property type="entry name" value="Tetratricopeptide repeat domain"/>
    <property type="match status" value="1"/>
</dbReference>
<evidence type="ECO:0000313" key="4">
    <source>
        <dbReference type="Proteomes" id="UP000000763"/>
    </source>
</evidence>
<feature type="region of interest" description="Disordered" evidence="1">
    <location>
        <begin position="101"/>
        <end position="134"/>
    </location>
</feature>
<proteinExistence type="predicted"/>
<dbReference type="SUPFAM" id="SSF48452">
    <property type="entry name" value="TPR-like"/>
    <property type="match status" value="1"/>
</dbReference>
<dbReference type="PANTHER" id="PTHR36761:SF2">
    <property type="entry name" value="ORF03 PROTEIN"/>
    <property type="match status" value="1"/>
</dbReference>
<accession>Q75I76</accession>
<sequence>MAAGLLLGDATALRGDLTVRGPQLRLCNWAPRPRWRPPGAGAADSCCLLFRARARRRGHGHVARFAASASGAGGEEAGEPSEDEAQREWEAEMARRLKEAEEMEELERTAEELQSQAAAEAPDESEEEKRERVRRELQKVAKEQAERRATAKQMFDLGQRAYGRGMYGRSIEFLEAALTIIRPSSLLGGEIQIWLAMAYEANRRHKDCIALYKELESTHPMISIRRQAAELRYISEAPKLKISNDEVVTIPQIGSSWDWYAGTWSDKIKEQEDKKRKMVAASSQVEPSPNIFGDLSFLRPPTEWTRSAWVIVTLWIVLIGTAIYLQRWAKNLSQKGDGKQPRNLRYHYNSKDSISGQLITCS</sequence>
<dbReference type="Proteomes" id="UP000000763">
    <property type="component" value="Chromosome 3"/>
</dbReference>
<evidence type="ECO:0000256" key="2">
    <source>
        <dbReference type="SAM" id="Phobius"/>
    </source>
</evidence>
<gene>
    <name evidence="3" type="primary">OSJNBa0083F15.6</name>
</gene>
<feature type="transmembrane region" description="Helical" evidence="2">
    <location>
        <begin position="307"/>
        <end position="325"/>
    </location>
</feature>
<dbReference type="FunFam" id="1.25.40.10:FF:000433">
    <property type="entry name" value="mRNA, clone: RTFL01-04-G16"/>
    <property type="match status" value="1"/>
</dbReference>
<evidence type="ECO:0000313" key="3">
    <source>
        <dbReference type="EMBL" id="AAR01763.1"/>
    </source>
</evidence>
<keyword evidence="2" id="KW-0812">Transmembrane</keyword>
<name>Q75I76_ORYSJ</name>
<keyword evidence="2" id="KW-0472">Membrane</keyword>
<organism evidence="3 4">
    <name type="scientific">Oryza sativa subsp. japonica</name>
    <name type="common">Rice</name>
    <dbReference type="NCBI Taxonomy" id="39947"/>
    <lineage>
        <taxon>Eukaryota</taxon>
        <taxon>Viridiplantae</taxon>
        <taxon>Streptophyta</taxon>
        <taxon>Embryophyta</taxon>
        <taxon>Tracheophyta</taxon>
        <taxon>Spermatophyta</taxon>
        <taxon>Magnoliopsida</taxon>
        <taxon>Liliopsida</taxon>
        <taxon>Poales</taxon>
        <taxon>Poaceae</taxon>
        <taxon>BOP clade</taxon>
        <taxon>Oryzoideae</taxon>
        <taxon>Oryzeae</taxon>
        <taxon>Oryzinae</taxon>
        <taxon>Oryza</taxon>
        <taxon>Oryza sativa</taxon>
    </lineage>
</organism>
<evidence type="ECO:0000256" key="1">
    <source>
        <dbReference type="SAM" id="MobiDB-lite"/>
    </source>
</evidence>
<feature type="compositionally biased region" description="Basic and acidic residues" evidence="1">
    <location>
        <begin position="101"/>
        <end position="111"/>
    </location>
</feature>
<reference evidence="4" key="2">
    <citation type="journal article" date="2008" name="Nucleic Acids Res.">
        <title>The rice annotation project database (RAP-DB): 2008 update.</title>
        <authorList>
            <consortium name="The rice annotation project (RAP)"/>
        </authorList>
    </citation>
    <scope>GENOME REANNOTATION</scope>
    <source>
        <strain evidence="4">cv. Nipponbare</strain>
    </source>
</reference>
<dbReference type="InterPro" id="IPR011990">
    <property type="entry name" value="TPR-like_helical_dom_sf"/>
</dbReference>
<dbReference type="AlphaFoldDB" id="Q75I76"/>
<reference evidence="4" key="1">
    <citation type="journal article" date="2005" name="Nature">
        <title>The map-based sequence of the rice genome.</title>
        <authorList>
            <consortium name="International rice genome sequencing project (IRGSP)"/>
            <person name="Matsumoto T."/>
            <person name="Wu J."/>
            <person name="Kanamori H."/>
            <person name="Katayose Y."/>
            <person name="Fujisawa M."/>
            <person name="Namiki N."/>
            <person name="Mizuno H."/>
            <person name="Yamamoto K."/>
            <person name="Antonio B.A."/>
            <person name="Baba T."/>
            <person name="Sakata K."/>
            <person name="Nagamura Y."/>
            <person name="Aoki H."/>
            <person name="Arikawa K."/>
            <person name="Arita K."/>
            <person name="Bito T."/>
            <person name="Chiden Y."/>
            <person name="Fujitsuka N."/>
            <person name="Fukunaka R."/>
            <person name="Hamada M."/>
            <person name="Harada C."/>
            <person name="Hayashi A."/>
            <person name="Hijishita S."/>
            <person name="Honda M."/>
            <person name="Hosokawa S."/>
            <person name="Ichikawa Y."/>
            <person name="Idonuma A."/>
            <person name="Iijima M."/>
            <person name="Ikeda M."/>
            <person name="Ikeno M."/>
            <person name="Ito K."/>
            <person name="Ito S."/>
            <person name="Ito T."/>
            <person name="Ito Y."/>
            <person name="Ito Y."/>
            <person name="Iwabuchi A."/>
            <person name="Kamiya K."/>
            <person name="Karasawa W."/>
            <person name="Kurita K."/>
            <person name="Katagiri S."/>
            <person name="Kikuta A."/>
            <person name="Kobayashi H."/>
            <person name="Kobayashi N."/>
            <person name="Machita K."/>
            <person name="Maehara T."/>
            <person name="Masukawa M."/>
            <person name="Mizubayashi T."/>
            <person name="Mukai Y."/>
            <person name="Nagasaki H."/>
            <person name="Nagata Y."/>
            <person name="Naito S."/>
            <person name="Nakashima M."/>
            <person name="Nakama Y."/>
            <person name="Nakamichi Y."/>
            <person name="Nakamura M."/>
            <person name="Meguro A."/>
            <person name="Negishi M."/>
            <person name="Ohta I."/>
            <person name="Ohta T."/>
            <person name="Okamoto M."/>
            <person name="Ono N."/>
            <person name="Saji S."/>
            <person name="Sakaguchi M."/>
            <person name="Sakai K."/>
            <person name="Shibata M."/>
            <person name="Shimokawa T."/>
            <person name="Song J."/>
            <person name="Takazaki Y."/>
            <person name="Terasawa K."/>
            <person name="Tsugane M."/>
            <person name="Tsuji K."/>
            <person name="Ueda S."/>
            <person name="Waki K."/>
            <person name="Yamagata H."/>
            <person name="Yamamoto M."/>
            <person name="Yamamoto S."/>
            <person name="Yamane H."/>
            <person name="Yoshiki S."/>
            <person name="Yoshihara R."/>
            <person name="Yukawa K."/>
            <person name="Zhong H."/>
            <person name="Yano M."/>
            <person name="Yuan Q."/>
            <person name="Ouyang S."/>
            <person name="Liu J."/>
            <person name="Jones K.M."/>
            <person name="Gansberger K."/>
            <person name="Moffat K."/>
            <person name="Hill J."/>
            <person name="Bera J."/>
            <person name="Fadrosh D."/>
            <person name="Jin S."/>
            <person name="Johri S."/>
            <person name="Kim M."/>
            <person name="Overton L."/>
            <person name="Reardon M."/>
            <person name="Tsitrin T."/>
            <person name="Vuong H."/>
            <person name="Weaver B."/>
            <person name="Ciecko A."/>
            <person name="Tallon L."/>
            <person name="Jackson J."/>
            <person name="Pai G."/>
            <person name="Aken S.V."/>
            <person name="Utterback T."/>
            <person name="Reidmuller S."/>
            <person name="Feldblyum T."/>
            <person name="Hsiao J."/>
            <person name="Zismann V."/>
            <person name="Iobst S."/>
            <person name="de Vazeille A.R."/>
            <person name="Buell C.R."/>
            <person name="Ying K."/>
            <person name="Li Y."/>
            <person name="Lu T."/>
            <person name="Huang Y."/>
            <person name="Zhao Q."/>
            <person name="Feng Q."/>
            <person name="Zhang L."/>
            <person name="Zhu J."/>
            <person name="Weng Q."/>
            <person name="Mu J."/>
            <person name="Lu Y."/>
            <person name="Fan D."/>
            <person name="Liu Y."/>
            <person name="Guan J."/>
            <person name="Zhang Y."/>
            <person name="Yu S."/>
            <person name="Liu X."/>
            <person name="Zhang Y."/>
            <person name="Hong G."/>
            <person name="Han B."/>
            <person name="Choisne N."/>
            <person name="Demange N."/>
            <person name="Orjeda G."/>
            <person name="Samain S."/>
            <person name="Cattolico L."/>
            <person name="Pelletier E."/>
            <person name="Couloux A."/>
            <person name="Segurens B."/>
            <person name="Wincker P."/>
            <person name="D'Hont A."/>
            <person name="Scarpelli C."/>
            <person name="Weissenbach J."/>
            <person name="Salanoubat M."/>
            <person name="Quetier F."/>
            <person name="Yu Y."/>
            <person name="Kim H.R."/>
            <person name="Rambo T."/>
            <person name="Currie J."/>
            <person name="Collura K."/>
            <person name="Luo M."/>
            <person name="Yang T."/>
            <person name="Ammiraju J.S.S."/>
            <person name="Engler F."/>
            <person name="Soderlund C."/>
            <person name="Wing R.A."/>
            <person name="Palmer L.E."/>
            <person name="de la Bastide M."/>
            <person name="Spiegel L."/>
            <person name="Nascimento L."/>
            <person name="Zutavern T."/>
            <person name="O'Shaughnessy A."/>
            <person name="Dike S."/>
            <person name="Dedhia N."/>
            <person name="Preston R."/>
            <person name="Balija V."/>
            <person name="McCombie W.R."/>
            <person name="Chow T."/>
            <person name="Chen H."/>
            <person name="Chung M."/>
            <person name="Chen C."/>
            <person name="Shaw J."/>
            <person name="Wu H."/>
            <person name="Hsiao K."/>
            <person name="Chao Y."/>
            <person name="Chu M."/>
            <person name="Cheng C."/>
            <person name="Hour A."/>
            <person name="Lee P."/>
            <person name="Lin S."/>
            <person name="Lin Y."/>
            <person name="Liou J."/>
            <person name="Liu S."/>
            <person name="Hsing Y."/>
            <person name="Raghuvanshi S."/>
            <person name="Mohanty A."/>
            <person name="Bharti A.K."/>
            <person name="Gaur A."/>
            <person name="Gupta V."/>
            <person name="Kumar D."/>
            <person name="Ravi V."/>
            <person name="Vij S."/>
            <person name="Kapur A."/>
            <person name="Khurana P."/>
            <person name="Khurana P."/>
            <person name="Khurana J.P."/>
            <person name="Tyagi A.K."/>
            <person name="Gaikwad K."/>
            <person name="Singh A."/>
            <person name="Dalal V."/>
            <person name="Srivastava S."/>
            <person name="Dixit A."/>
            <person name="Pal A.K."/>
            <person name="Ghazi I.A."/>
            <person name="Yadav M."/>
            <person name="Pandit A."/>
            <person name="Bhargava A."/>
            <person name="Sureshbabu K."/>
            <person name="Batra K."/>
            <person name="Sharma T.R."/>
            <person name="Mohapatra T."/>
            <person name="Singh N.K."/>
            <person name="Messing J."/>
            <person name="Nelson A.B."/>
            <person name="Fuks G."/>
            <person name="Kavchok S."/>
            <person name="Keizer G."/>
            <person name="Linton E."/>
            <person name="Llaca V."/>
            <person name="Song R."/>
            <person name="Tanyolac B."/>
            <person name="Young S."/>
            <person name="Ho-Il K."/>
            <person name="Hahn J.H."/>
            <person name="Sangsakoo G."/>
            <person name="Vanavichit A."/>
            <person name="de Mattos Luiz.A.T."/>
            <person name="Zimmer P.D."/>
            <person name="Malone G."/>
            <person name="Dellagostin O."/>
            <person name="de Oliveira A.C."/>
            <person name="Bevan M."/>
            <person name="Bancroft I."/>
            <person name="Minx P."/>
            <person name="Cordum H."/>
            <person name="Wilson R."/>
            <person name="Cheng Z."/>
            <person name="Jin W."/>
            <person name="Jiang J."/>
            <person name="Leong S.A."/>
            <person name="Iwama H."/>
            <person name="Gojobori T."/>
            <person name="Itoh T."/>
            <person name="Niimura Y."/>
            <person name="Fujii Y."/>
            <person name="Habara T."/>
            <person name="Sakai H."/>
            <person name="Sato Y."/>
            <person name="Wilson G."/>
            <person name="Kumar K."/>
            <person name="McCouch S."/>
            <person name="Juretic N."/>
            <person name="Hoen D."/>
            <person name="Wright S."/>
            <person name="Bruskiewich R."/>
            <person name="Bureau T."/>
            <person name="Miyao A."/>
            <person name="Hirochika H."/>
            <person name="Nishikawa T."/>
            <person name="Kadowaki K."/>
            <person name="Sugiura M."/>
            <person name="Burr B."/>
            <person name="Sasaki T."/>
        </authorList>
    </citation>
    <scope>NUCLEOTIDE SEQUENCE [LARGE SCALE GENOMIC DNA]</scope>
    <source>
        <strain evidence="4">cv. Nipponbare</strain>
    </source>
</reference>
<dbReference type="PANTHER" id="PTHR36761">
    <property type="entry name" value="ORF03 PROTEIN"/>
    <property type="match status" value="1"/>
</dbReference>
<keyword evidence="2" id="KW-1133">Transmembrane helix</keyword>
<feature type="region of interest" description="Disordered" evidence="1">
    <location>
        <begin position="65"/>
        <end position="89"/>
    </location>
</feature>